<keyword evidence="5" id="KW-0274">FAD</keyword>
<name>A0A6N8E9T3_9GAMM</name>
<dbReference type="AlphaFoldDB" id="A0A6N8E9T3"/>
<sequence>MAEFDVVIVGGGLVGSSLASALRGLPLRVALIESAPPCAPNQPGPDERVIALSLGSRRIFGGLGLWPAMAPVAEPIQRVHISDRGHCGFSRLDRREEAVEALGYVTPARAIDCAIQAALERAPTLQILRPARLLDHQVRAEHVELDLQLGDERRRVETRLLVAADGGDSSVRERLGLQVDGHDYGQDAVITTVTADRPRPGQAFERFTDTGPLAMLPMPGGRYSVVWSCRPAQTTELLSLTDDDFIARLQARFGQRLGRLSAPSPRQAYPLKLKLVRETIHERLVLIGNAAHTLHPVAGQGFNLGLRDVAALAEALAEAARHGGDPGASGTLAEYRRWRGRDQADTARLTDALARLFVVPWRPVRIARNLGLLGLDLVPAARHRLARRFMGLEGSLPRLARGLPLEARHV</sequence>
<evidence type="ECO:0000313" key="10">
    <source>
        <dbReference type="Proteomes" id="UP000434044"/>
    </source>
</evidence>
<dbReference type="PRINTS" id="PR00420">
    <property type="entry name" value="RNGMNOXGNASE"/>
</dbReference>
<evidence type="ECO:0000256" key="6">
    <source>
        <dbReference type="ARBA" id="ARBA00023002"/>
    </source>
</evidence>
<keyword evidence="10" id="KW-1185">Reference proteome</keyword>
<dbReference type="GO" id="GO:0008681">
    <property type="term" value="F:2-octaprenyl-6-methoxyphenol hydroxylase activity"/>
    <property type="evidence" value="ECO:0007669"/>
    <property type="project" value="InterPro"/>
</dbReference>
<comment type="cofactor">
    <cofactor evidence="1">
        <name>FAD</name>
        <dbReference type="ChEBI" id="CHEBI:57692"/>
    </cofactor>
</comment>
<dbReference type="GO" id="GO:0071949">
    <property type="term" value="F:FAD binding"/>
    <property type="evidence" value="ECO:0007669"/>
    <property type="project" value="InterPro"/>
</dbReference>
<dbReference type="SUPFAM" id="SSF51905">
    <property type="entry name" value="FAD/NAD(P)-binding domain"/>
    <property type="match status" value="1"/>
</dbReference>
<dbReference type="GO" id="GO:0006744">
    <property type="term" value="P:ubiquinone biosynthetic process"/>
    <property type="evidence" value="ECO:0007669"/>
    <property type="project" value="UniProtKB-UniPathway"/>
</dbReference>
<gene>
    <name evidence="9" type="primary">ubiH</name>
    <name evidence="9" type="synonym">visB</name>
    <name evidence="9" type="ORF">GJ668_04225</name>
</gene>
<dbReference type="InterPro" id="IPR036188">
    <property type="entry name" value="FAD/NAD-bd_sf"/>
</dbReference>
<evidence type="ECO:0000256" key="3">
    <source>
        <dbReference type="ARBA" id="ARBA00005349"/>
    </source>
</evidence>
<evidence type="ECO:0000256" key="2">
    <source>
        <dbReference type="ARBA" id="ARBA00004749"/>
    </source>
</evidence>
<feature type="domain" description="FAD-binding" evidence="8">
    <location>
        <begin position="4"/>
        <end position="326"/>
    </location>
</feature>
<protein>
    <submittedName>
        <fullName evidence="9">2-octaprenyl-6-methoxyphenyl hydroxylase</fullName>
        <ecNumber evidence="9">1.14.13.-</ecNumber>
    </submittedName>
</protein>
<dbReference type="InterPro" id="IPR051205">
    <property type="entry name" value="UbiH/COQ6_monooxygenase"/>
</dbReference>
<evidence type="ECO:0000313" key="9">
    <source>
        <dbReference type="EMBL" id="MTW20301.1"/>
    </source>
</evidence>
<keyword evidence="7" id="KW-0503">Monooxygenase</keyword>
<evidence type="ECO:0000256" key="5">
    <source>
        <dbReference type="ARBA" id="ARBA00022827"/>
    </source>
</evidence>
<comment type="pathway">
    <text evidence="2">Cofactor biosynthesis; ubiquinone biosynthesis.</text>
</comment>
<dbReference type="PANTHER" id="PTHR43876">
    <property type="entry name" value="UBIQUINONE BIOSYNTHESIS MONOOXYGENASE COQ6, MITOCHONDRIAL"/>
    <property type="match status" value="1"/>
</dbReference>
<organism evidence="9 10">
    <name type="scientific">Allochromatium palmeri</name>
    <dbReference type="NCBI Taxonomy" id="231048"/>
    <lineage>
        <taxon>Bacteria</taxon>
        <taxon>Pseudomonadati</taxon>
        <taxon>Pseudomonadota</taxon>
        <taxon>Gammaproteobacteria</taxon>
        <taxon>Chromatiales</taxon>
        <taxon>Chromatiaceae</taxon>
        <taxon>Allochromatium</taxon>
    </lineage>
</organism>
<accession>A0A6N8E9T3</accession>
<evidence type="ECO:0000259" key="8">
    <source>
        <dbReference type="Pfam" id="PF01494"/>
    </source>
</evidence>
<proteinExistence type="inferred from homology"/>
<dbReference type="Pfam" id="PF01494">
    <property type="entry name" value="FAD_binding_3"/>
    <property type="match status" value="1"/>
</dbReference>
<evidence type="ECO:0000256" key="4">
    <source>
        <dbReference type="ARBA" id="ARBA00022630"/>
    </source>
</evidence>
<dbReference type="RefSeq" id="WP_155448864.1">
    <property type="nucleotide sequence ID" value="NZ_WNKT01000005.1"/>
</dbReference>
<dbReference type="InterPro" id="IPR018168">
    <property type="entry name" value="Ubi_Hdrlase_CS"/>
</dbReference>
<comment type="caution">
    <text evidence="9">The sequence shown here is derived from an EMBL/GenBank/DDBJ whole genome shotgun (WGS) entry which is preliminary data.</text>
</comment>
<dbReference type="Gene3D" id="3.50.50.60">
    <property type="entry name" value="FAD/NAD(P)-binding domain"/>
    <property type="match status" value="2"/>
</dbReference>
<dbReference type="OrthoDB" id="9769565at2"/>
<dbReference type="InterPro" id="IPR010971">
    <property type="entry name" value="UbiH/COQ6"/>
</dbReference>
<comment type="similarity">
    <text evidence="3">Belongs to the UbiH/COQ6 family.</text>
</comment>
<dbReference type="NCBIfam" id="TIGR01988">
    <property type="entry name" value="Ubi-OHases"/>
    <property type="match status" value="1"/>
</dbReference>
<evidence type="ECO:0000256" key="1">
    <source>
        <dbReference type="ARBA" id="ARBA00001974"/>
    </source>
</evidence>
<reference evidence="9 10" key="1">
    <citation type="submission" date="2019-11" db="EMBL/GenBank/DDBJ databases">
        <title>Whole-genome sequence of the anaerobic purple sulfur bacterium Allochromatium palmeri DSM 15591.</title>
        <authorList>
            <person name="Kyndt J.A."/>
            <person name="Meyer T.E."/>
        </authorList>
    </citation>
    <scope>NUCLEOTIDE SEQUENCE [LARGE SCALE GENOMIC DNA]</scope>
    <source>
        <strain evidence="9 10">DSM 15591</strain>
    </source>
</reference>
<dbReference type="InterPro" id="IPR002938">
    <property type="entry name" value="FAD-bd"/>
</dbReference>
<dbReference type="EC" id="1.14.13.-" evidence="9"/>
<evidence type="ECO:0000256" key="7">
    <source>
        <dbReference type="ARBA" id="ARBA00023033"/>
    </source>
</evidence>
<dbReference type="PANTHER" id="PTHR43876:SF8">
    <property type="entry name" value="2-OCTAPRENYL-6-METHOXYPHENOL HYDROXYLASE"/>
    <property type="match status" value="1"/>
</dbReference>
<dbReference type="UniPathway" id="UPA00232"/>
<dbReference type="InterPro" id="IPR011295">
    <property type="entry name" value="UbiH"/>
</dbReference>
<dbReference type="NCBIfam" id="TIGR01984">
    <property type="entry name" value="UbiH"/>
    <property type="match status" value="1"/>
</dbReference>
<dbReference type="EMBL" id="WNKT01000005">
    <property type="protein sequence ID" value="MTW20301.1"/>
    <property type="molecule type" value="Genomic_DNA"/>
</dbReference>
<dbReference type="PROSITE" id="PS01304">
    <property type="entry name" value="UBIH"/>
    <property type="match status" value="1"/>
</dbReference>
<keyword evidence="6 9" id="KW-0560">Oxidoreductase</keyword>
<keyword evidence="4" id="KW-0285">Flavoprotein</keyword>
<dbReference type="NCBIfam" id="NF004356">
    <property type="entry name" value="PRK05732.1"/>
    <property type="match status" value="1"/>
</dbReference>
<dbReference type="Proteomes" id="UP000434044">
    <property type="component" value="Unassembled WGS sequence"/>
</dbReference>